<feature type="transmembrane region" description="Helical" evidence="1">
    <location>
        <begin position="6"/>
        <end position="27"/>
    </location>
</feature>
<feature type="transmembrane region" description="Helical" evidence="1">
    <location>
        <begin position="34"/>
        <end position="53"/>
    </location>
</feature>
<keyword evidence="1" id="KW-0812">Transmembrane</keyword>
<keyword evidence="1" id="KW-0472">Membrane</keyword>
<keyword evidence="1" id="KW-1133">Transmembrane helix</keyword>
<proteinExistence type="predicted"/>
<sequence length="100" mass="10715">SIISNIGVASAPTIAGIVSYFAAFVTLQSARASVIALALDALGRISLICLFLSRSQVLCIRDILLLESLLVVSEDVIRLSLYGAFNPLSRWPTRLSHPTS</sequence>
<evidence type="ECO:0000256" key="1">
    <source>
        <dbReference type="SAM" id="Phobius"/>
    </source>
</evidence>
<feature type="non-terminal residue" evidence="2">
    <location>
        <position position="1"/>
    </location>
</feature>
<gene>
    <name evidence="2" type="ORF">Tci_923405</name>
</gene>
<organism evidence="2">
    <name type="scientific">Tanacetum cinerariifolium</name>
    <name type="common">Dalmatian daisy</name>
    <name type="synonym">Chrysanthemum cinerariifolium</name>
    <dbReference type="NCBI Taxonomy" id="118510"/>
    <lineage>
        <taxon>Eukaryota</taxon>
        <taxon>Viridiplantae</taxon>
        <taxon>Streptophyta</taxon>
        <taxon>Embryophyta</taxon>
        <taxon>Tracheophyta</taxon>
        <taxon>Spermatophyta</taxon>
        <taxon>Magnoliopsida</taxon>
        <taxon>eudicotyledons</taxon>
        <taxon>Gunneridae</taxon>
        <taxon>Pentapetalae</taxon>
        <taxon>asterids</taxon>
        <taxon>campanulids</taxon>
        <taxon>Asterales</taxon>
        <taxon>Asteraceae</taxon>
        <taxon>Asteroideae</taxon>
        <taxon>Anthemideae</taxon>
        <taxon>Anthemidinae</taxon>
        <taxon>Tanacetum</taxon>
    </lineage>
</organism>
<accession>A0A699X0M0</accession>
<dbReference type="AlphaFoldDB" id="A0A699X0M0"/>
<evidence type="ECO:0000313" key="2">
    <source>
        <dbReference type="EMBL" id="GFD51436.1"/>
    </source>
</evidence>
<comment type="caution">
    <text evidence="2">The sequence shown here is derived from an EMBL/GenBank/DDBJ whole genome shotgun (WGS) entry which is preliminary data.</text>
</comment>
<reference evidence="2" key="1">
    <citation type="journal article" date="2019" name="Sci. Rep.">
        <title>Draft genome of Tanacetum cinerariifolium, the natural source of mosquito coil.</title>
        <authorList>
            <person name="Yamashiro T."/>
            <person name="Shiraishi A."/>
            <person name="Satake H."/>
            <person name="Nakayama K."/>
        </authorList>
    </citation>
    <scope>NUCLEOTIDE SEQUENCE</scope>
</reference>
<dbReference type="EMBL" id="BKCJ011770171">
    <property type="protein sequence ID" value="GFD51436.1"/>
    <property type="molecule type" value="Genomic_DNA"/>
</dbReference>
<name>A0A699X0M0_TANCI</name>
<protein>
    <submittedName>
        <fullName evidence="2">Uncharacterized protein</fullName>
    </submittedName>
</protein>